<protein>
    <recommendedName>
        <fullName evidence="2">GH16 domain-containing protein</fullName>
    </recommendedName>
</protein>
<organism evidence="3 4">
    <name type="scientific">Mucilaginibacter defluvii</name>
    <dbReference type="NCBI Taxonomy" id="1196019"/>
    <lineage>
        <taxon>Bacteria</taxon>
        <taxon>Pseudomonadati</taxon>
        <taxon>Bacteroidota</taxon>
        <taxon>Sphingobacteriia</taxon>
        <taxon>Sphingobacteriales</taxon>
        <taxon>Sphingobacteriaceae</taxon>
        <taxon>Mucilaginibacter</taxon>
    </lineage>
</organism>
<dbReference type="InterPro" id="IPR050546">
    <property type="entry name" value="Glycosyl_Hydrlase_16"/>
</dbReference>
<accession>A0ABP9G4I3</accession>
<sequence>MQTINYQKLKLMAVVAMAVATLSSCRKDVANHQVTDEAGSRERQTKTAANGGYEIIWADDFENGLDSTKWTISTGSPAIRHELQAYAKSNVRVSNGFLVLTAEKKATDGQQYMSGKISTSNKFTTRYGRIEARLKVPNALGLAAEFSMFGQTPDGTGIPESGEIDIMQHINRERQVLGGIQWANEGHAIYRGNSPDGYYFDYHIYAVEWDPQEIRWYIDGKQYFKANIADGINGTDEFHKPFFINFNLAVGGDLAGMTIDRNLPTSMVIDYVKVFRLIAPDSRNHITA</sequence>
<dbReference type="PANTHER" id="PTHR10963:SF55">
    <property type="entry name" value="GLYCOSIDE HYDROLASE FAMILY 16 PROTEIN"/>
    <property type="match status" value="1"/>
</dbReference>
<gene>
    <name evidence="3" type="ORF">GCM10023313_32050</name>
</gene>
<keyword evidence="4" id="KW-1185">Reference proteome</keyword>
<dbReference type="EMBL" id="BAABJI010000002">
    <property type="protein sequence ID" value="GAA4925177.1"/>
    <property type="molecule type" value="Genomic_DNA"/>
</dbReference>
<proteinExistence type="inferred from homology"/>
<comment type="caution">
    <text evidence="3">The sequence shown here is derived from an EMBL/GenBank/DDBJ whole genome shotgun (WGS) entry which is preliminary data.</text>
</comment>
<dbReference type="SUPFAM" id="SSF49899">
    <property type="entry name" value="Concanavalin A-like lectins/glucanases"/>
    <property type="match status" value="1"/>
</dbReference>
<evidence type="ECO:0000256" key="1">
    <source>
        <dbReference type="ARBA" id="ARBA00006865"/>
    </source>
</evidence>
<dbReference type="CDD" id="cd08023">
    <property type="entry name" value="GH16_laminarinase_like"/>
    <property type="match status" value="1"/>
</dbReference>
<evidence type="ECO:0000313" key="4">
    <source>
        <dbReference type="Proteomes" id="UP001501436"/>
    </source>
</evidence>
<comment type="similarity">
    <text evidence="1">Belongs to the glycosyl hydrolase 16 family.</text>
</comment>
<dbReference type="Pfam" id="PF00722">
    <property type="entry name" value="Glyco_hydro_16"/>
    <property type="match status" value="1"/>
</dbReference>
<evidence type="ECO:0000259" key="2">
    <source>
        <dbReference type="PROSITE" id="PS51762"/>
    </source>
</evidence>
<dbReference type="RefSeq" id="WP_345332546.1">
    <property type="nucleotide sequence ID" value="NZ_BAABJI010000002.1"/>
</dbReference>
<name>A0ABP9G4I3_9SPHI</name>
<dbReference type="InterPro" id="IPR000757">
    <property type="entry name" value="Beta-glucanase-like"/>
</dbReference>
<dbReference type="PROSITE" id="PS51762">
    <property type="entry name" value="GH16_2"/>
    <property type="match status" value="1"/>
</dbReference>
<dbReference type="Gene3D" id="2.60.120.200">
    <property type="match status" value="1"/>
</dbReference>
<dbReference type="InterPro" id="IPR013320">
    <property type="entry name" value="ConA-like_dom_sf"/>
</dbReference>
<feature type="domain" description="GH16" evidence="2">
    <location>
        <begin position="35"/>
        <end position="280"/>
    </location>
</feature>
<evidence type="ECO:0000313" key="3">
    <source>
        <dbReference type="EMBL" id="GAA4925177.1"/>
    </source>
</evidence>
<dbReference type="PANTHER" id="PTHR10963">
    <property type="entry name" value="GLYCOSYL HYDROLASE-RELATED"/>
    <property type="match status" value="1"/>
</dbReference>
<reference evidence="4" key="1">
    <citation type="journal article" date="2019" name="Int. J. Syst. Evol. Microbiol.">
        <title>The Global Catalogue of Microorganisms (GCM) 10K type strain sequencing project: providing services to taxonomists for standard genome sequencing and annotation.</title>
        <authorList>
            <consortium name="The Broad Institute Genomics Platform"/>
            <consortium name="The Broad Institute Genome Sequencing Center for Infectious Disease"/>
            <person name="Wu L."/>
            <person name="Ma J."/>
        </authorList>
    </citation>
    <scope>NUCLEOTIDE SEQUENCE [LARGE SCALE GENOMIC DNA]</scope>
    <source>
        <strain evidence="4">JCM 18283</strain>
    </source>
</reference>
<dbReference type="Proteomes" id="UP001501436">
    <property type="component" value="Unassembled WGS sequence"/>
</dbReference>